<reference evidence="2 3" key="1">
    <citation type="submission" date="2016-04" db="EMBL/GenBank/DDBJ databases">
        <title>A degradative enzymes factory behind the ericoid mycorrhizal symbiosis.</title>
        <authorList>
            <consortium name="DOE Joint Genome Institute"/>
            <person name="Martino E."/>
            <person name="Morin E."/>
            <person name="Grelet G."/>
            <person name="Kuo A."/>
            <person name="Kohler A."/>
            <person name="Daghino S."/>
            <person name="Barry K."/>
            <person name="Choi C."/>
            <person name="Cichocki N."/>
            <person name="Clum A."/>
            <person name="Copeland A."/>
            <person name="Hainaut M."/>
            <person name="Haridas S."/>
            <person name="Labutti K."/>
            <person name="Lindquist E."/>
            <person name="Lipzen A."/>
            <person name="Khouja H.-R."/>
            <person name="Murat C."/>
            <person name="Ohm R."/>
            <person name="Olson A."/>
            <person name="Spatafora J."/>
            <person name="Veneault-Fourrey C."/>
            <person name="Henrissat B."/>
            <person name="Grigoriev I."/>
            <person name="Martin F."/>
            <person name="Perotto S."/>
        </authorList>
    </citation>
    <scope>NUCLEOTIDE SEQUENCE [LARGE SCALE GENOMIC DNA]</scope>
    <source>
        <strain evidence="2 3">F</strain>
    </source>
</reference>
<accession>A0A2J6RR89</accession>
<dbReference type="PANTHER" id="PTHR33112:SF16">
    <property type="entry name" value="HETEROKARYON INCOMPATIBILITY DOMAIN-CONTAINING PROTEIN"/>
    <property type="match status" value="1"/>
</dbReference>
<name>A0A2J6RR89_HYAVF</name>
<keyword evidence="3" id="KW-1185">Reference proteome</keyword>
<protein>
    <submittedName>
        <fullName evidence="2">HET-domain-containing protein</fullName>
    </submittedName>
</protein>
<dbReference type="OrthoDB" id="5362512at2759"/>
<dbReference type="InterPro" id="IPR010730">
    <property type="entry name" value="HET"/>
</dbReference>
<organism evidence="2 3">
    <name type="scientific">Hyaloscypha variabilis (strain UAMH 11265 / GT02V1 / F)</name>
    <name type="common">Meliniomyces variabilis</name>
    <dbReference type="NCBI Taxonomy" id="1149755"/>
    <lineage>
        <taxon>Eukaryota</taxon>
        <taxon>Fungi</taxon>
        <taxon>Dikarya</taxon>
        <taxon>Ascomycota</taxon>
        <taxon>Pezizomycotina</taxon>
        <taxon>Leotiomycetes</taxon>
        <taxon>Helotiales</taxon>
        <taxon>Hyaloscyphaceae</taxon>
        <taxon>Hyaloscypha</taxon>
        <taxon>Hyaloscypha variabilis</taxon>
    </lineage>
</organism>
<evidence type="ECO:0000259" key="1">
    <source>
        <dbReference type="Pfam" id="PF06985"/>
    </source>
</evidence>
<dbReference type="Proteomes" id="UP000235786">
    <property type="component" value="Unassembled WGS sequence"/>
</dbReference>
<evidence type="ECO:0000313" key="3">
    <source>
        <dbReference type="Proteomes" id="UP000235786"/>
    </source>
</evidence>
<evidence type="ECO:0000313" key="2">
    <source>
        <dbReference type="EMBL" id="PMD41000.1"/>
    </source>
</evidence>
<dbReference type="AlphaFoldDB" id="A0A2J6RR89"/>
<dbReference type="Pfam" id="PF06985">
    <property type="entry name" value="HET"/>
    <property type="match status" value="1"/>
</dbReference>
<proteinExistence type="predicted"/>
<feature type="domain" description="Heterokaryon incompatibility" evidence="1">
    <location>
        <begin position="92"/>
        <end position="244"/>
    </location>
</feature>
<dbReference type="EMBL" id="KZ613945">
    <property type="protein sequence ID" value="PMD41000.1"/>
    <property type="molecule type" value="Genomic_DNA"/>
</dbReference>
<gene>
    <name evidence="2" type="ORF">L207DRAFT_625718</name>
</gene>
<feature type="non-terminal residue" evidence="2">
    <location>
        <position position="358"/>
    </location>
</feature>
<dbReference type="PANTHER" id="PTHR33112">
    <property type="entry name" value="DOMAIN PROTEIN, PUTATIVE-RELATED"/>
    <property type="match status" value="1"/>
</dbReference>
<sequence length="358" mass="40822">MLSERCAELDVYTNADSPLPPGNFARRLPESPEDSRIVHEWLVECMENHEKCKKAPISNSQRVLPSRLINVGPSDGSQDPRLEEGQNWQGKYLTLSHRWGDPSTITQTVKETLLRFKEQIPFKSLTRVFQDAIKITRLLHIKYIWVDSLCIVQDSPADKEAEISRMAEIYENALLNLSASIATSSASALFTSRKMKNLVKIPKNTPSESDIASPASFLTNHTLASFSDDVPNGTLGSRGWCFQERLLSFRILHFGRDQLHWECHEGIWSESSTKRHKRQKSGIRWLHLLPRNILLHYRQMYDEWYKAVSAYTNRELTDPIDKLPALAGASSRFNVFLNDAYAAGIWGGDLPQGLLWSR</sequence>